<name>A0ABT8LFG2_9BACT</name>
<sequence>MKTYPKTVANLYRKTGIEMINAKFAVININFQDQFMYVKLMDGSIFEVALKYLPVLNKSTEKERNNWELCGNGFAICWPDLNNFILTSSELIRNFK</sequence>
<dbReference type="EMBL" id="JAUJEB010000006">
    <property type="protein sequence ID" value="MDN5215495.1"/>
    <property type="molecule type" value="Genomic_DNA"/>
</dbReference>
<comment type="caution">
    <text evidence="1">The sequence shown here is derived from an EMBL/GenBank/DDBJ whole genome shotgun (WGS) entry which is preliminary data.</text>
</comment>
<dbReference type="Gene3D" id="3.30.2020.40">
    <property type="entry name" value="Uncharacterised protein PF10387, DUF2442"/>
    <property type="match status" value="1"/>
</dbReference>
<proteinExistence type="predicted"/>
<keyword evidence="2" id="KW-1185">Reference proteome</keyword>
<evidence type="ECO:0000313" key="1">
    <source>
        <dbReference type="EMBL" id="MDN5215495.1"/>
    </source>
</evidence>
<dbReference type="Pfam" id="PF10387">
    <property type="entry name" value="DUF2442"/>
    <property type="match status" value="1"/>
</dbReference>
<evidence type="ECO:0000313" key="2">
    <source>
        <dbReference type="Proteomes" id="UP001172083"/>
    </source>
</evidence>
<dbReference type="InterPro" id="IPR018841">
    <property type="entry name" value="DUF2442"/>
</dbReference>
<organism evidence="1 2">
    <name type="scientific">Agaribacillus aureus</name>
    <dbReference type="NCBI Taxonomy" id="3051825"/>
    <lineage>
        <taxon>Bacteria</taxon>
        <taxon>Pseudomonadati</taxon>
        <taxon>Bacteroidota</taxon>
        <taxon>Cytophagia</taxon>
        <taxon>Cytophagales</taxon>
        <taxon>Splendidivirgaceae</taxon>
        <taxon>Agaribacillus</taxon>
    </lineage>
</organism>
<reference evidence="1" key="1">
    <citation type="submission" date="2023-06" db="EMBL/GenBank/DDBJ databases">
        <title>Genomic of Agaribacillus aureum.</title>
        <authorList>
            <person name="Wang G."/>
        </authorList>
    </citation>
    <scope>NUCLEOTIDE SEQUENCE</scope>
    <source>
        <strain evidence="1">BMA12</strain>
    </source>
</reference>
<dbReference type="RefSeq" id="WP_346760825.1">
    <property type="nucleotide sequence ID" value="NZ_JAUJEB010000006.1"/>
</dbReference>
<protein>
    <submittedName>
        <fullName evidence="1">DUF2442 domain-containing protein</fullName>
    </submittedName>
</protein>
<gene>
    <name evidence="1" type="ORF">QQ020_25675</name>
</gene>
<accession>A0ABT8LFG2</accession>
<dbReference type="Proteomes" id="UP001172083">
    <property type="component" value="Unassembled WGS sequence"/>
</dbReference>